<dbReference type="Proteomes" id="UP001200313">
    <property type="component" value="Unassembled WGS sequence"/>
</dbReference>
<reference evidence="1 2" key="1">
    <citation type="submission" date="2022-01" db="EMBL/GenBank/DDBJ databases">
        <title>Collection of gut derived symbiotic bacterial strains cultured from healthy donors.</title>
        <authorList>
            <person name="Lin H."/>
            <person name="Kohout C."/>
            <person name="Waligurski E."/>
            <person name="Pamer E.G."/>
        </authorList>
    </citation>
    <scope>NUCLEOTIDE SEQUENCE [LARGE SCALE GENOMIC DNA]</scope>
    <source>
        <strain evidence="1 2">DFI.3.7</strain>
    </source>
</reference>
<accession>A0ABS9MFX3</accession>
<organism evidence="1 2">
    <name type="scientific">Intestinimonas massiliensis</name>
    <name type="common">ex Afouda et al. 2020</name>
    <dbReference type="NCBI Taxonomy" id="1673721"/>
    <lineage>
        <taxon>Bacteria</taxon>
        <taxon>Bacillati</taxon>
        <taxon>Bacillota</taxon>
        <taxon>Clostridia</taxon>
        <taxon>Eubacteriales</taxon>
        <taxon>Intestinimonas</taxon>
    </lineage>
</organism>
<dbReference type="EMBL" id="JAKNJB010000068">
    <property type="protein sequence ID" value="MCG4529199.1"/>
    <property type="molecule type" value="Genomic_DNA"/>
</dbReference>
<gene>
    <name evidence="1" type="ORF">L0P79_19415</name>
</gene>
<sequence length="127" mass="14381">MLRANGYPRIFLHGVCGVFALALHDRLGYPISALHWRNEDPGDLWAGLEHLFCVAPGRGYVDVRGATGDFQVFCMDFSSPKDFRILEDLDAAQLRTDLVHEMGQDNLDTLYNEAIDEIEAHLENYKV</sequence>
<proteinExistence type="predicted"/>
<evidence type="ECO:0000313" key="2">
    <source>
        <dbReference type="Proteomes" id="UP001200313"/>
    </source>
</evidence>
<evidence type="ECO:0000313" key="1">
    <source>
        <dbReference type="EMBL" id="MCG4529199.1"/>
    </source>
</evidence>
<keyword evidence="2" id="KW-1185">Reference proteome</keyword>
<dbReference type="RefSeq" id="WP_238075459.1">
    <property type="nucleotide sequence ID" value="NZ_JAKNJB010000068.1"/>
</dbReference>
<name>A0ABS9MFX3_9FIRM</name>
<comment type="caution">
    <text evidence="1">The sequence shown here is derived from an EMBL/GenBank/DDBJ whole genome shotgun (WGS) entry which is preliminary data.</text>
</comment>
<protein>
    <submittedName>
        <fullName evidence="1">Uncharacterized protein</fullName>
    </submittedName>
</protein>